<evidence type="ECO:0000313" key="3">
    <source>
        <dbReference type="Proteomes" id="UP000265520"/>
    </source>
</evidence>
<dbReference type="InterPro" id="IPR046960">
    <property type="entry name" value="PPR_At4g14850-like_plant"/>
</dbReference>
<dbReference type="InterPro" id="IPR046848">
    <property type="entry name" value="E_motif"/>
</dbReference>
<protein>
    <submittedName>
        <fullName evidence="2">Pentatricopeptide repeat-containing protein</fullName>
    </submittedName>
</protein>
<reference evidence="2 3" key="1">
    <citation type="journal article" date="2018" name="Front. Plant Sci.">
        <title>Red Clover (Trifolium pratense) and Zigzag Clover (T. medium) - A Picture of Genomic Similarities and Differences.</title>
        <authorList>
            <person name="Dluhosova J."/>
            <person name="Istvanek J."/>
            <person name="Nedelnik J."/>
            <person name="Repkova J."/>
        </authorList>
    </citation>
    <scope>NUCLEOTIDE SEQUENCE [LARGE SCALE GENOMIC DNA]</scope>
    <source>
        <strain evidence="3">cv. 10/8</strain>
        <tissue evidence="2">Leaf</tissue>
    </source>
</reference>
<dbReference type="Proteomes" id="UP000265520">
    <property type="component" value="Unassembled WGS sequence"/>
</dbReference>
<dbReference type="InterPro" id="IPR011990">
    <property type="entry name" value="TPR-like_helical_dom_sf"/>
</dbReference>
<feature type="non-terminal residue" evidence="2">
    <location>
        <position position="120"/>
    </location>
</feature>
<dbReference type="GO" id="GO:0009451">
    <property type="term" value="P:RNA modification"/>
    <property type="evidence" value="ECO:0007669"/>
    <property type="project" value="InterPro"/>
</dbReference>
<evidence type="ECO:0000313" key="2">
    <source>
        <dbReference type="EMBL" id="MCI32999.1"/>
    </source>
</evidence>
<evidence type="ECO:0000256" key="1">
    <source>
        <dbReference type="ARBA" id="ARBA00022737"/>
    </source>
</evidence>
<dbReference type="GO" id="GO:0003723">
    <property type="term" value="F:RNA binding"/>
    <property type="evidence" value="ECO:0007669"/>
    <property type="project" value="InterPro"/>
</dbReference>
<dbReference type="Pfam" id="PF01535">
    <property type="entry name" value="PPR"/>
    <property type="match status" value="1"/>
</dbReference>
<dbReference type="Gene3D" id="1.25.40.10">
    <property type="entry name" value="Tetratricopeptide repeat domain"/>
    <property type="match status" value="1"/>
</dbReference>
<keyword evidence="1" id="KW-0677">Repeat</keyword>
<sequence>MNKDYGIIPGEDHYICMVSILGRAGLIKEAKELILRMPFQPGARVWQTLLSACQVHGDVEIGKLAAEHAIKHDKNDPSSYVLLSNMLAESSNWDGVASLRELMEIRNVKKIPGSSWIDVE</sequence>
<dbReference type="PANTHER" id="PTHR47926:SF349">
    <property type="entry name" value="(WILD MALAYSIAN BANANA) HYPOTHETICAL PROTEIN"/>
    <property type="match status" value="1"/>
</dbReference>
<proteinExistence type="predicted"/>
<name>A0A392R9Q3_9FABA</name>
<comment type="caution">
    <text evidence="2">The sequence shown here is derived from an EMBL/GenBank/DDBJ whole genome shotgun (WGS) entry which is preliminary data.</text>
</comment>
<organism evidence="2 3">
    <name type="scientific">Trifolium medium</name>
    <dbReference type="NCBI Taxonomy" id="97028"/>
    <lineage>
        <taxon>Eukaryota</taxon>
        <taxon>Viridiplantae</taxon>
        <taxon>Streptophyta</taxon>
        <taxon>Embryophyta</taxon>
        <taxon>Tracheophyta</taxon>
        <taxon>Spermatophyta</taxon>
        <taxon>Magnoliopsida</taxon>
        <taxon>eudicotyledons</taxon>
        <taxon>Gunneridae</taxon>
        <taxon>Pentapetalae</taxon>
        <taxon>rosids</taxon>
        <taxon>fabids</taxon>
        <taxon>Fabales</taxon>
        <taxon>Fabaceae</taxon>
        <taxon>Papilionoideae</taxon>
        <taxon>50 kb inversion clade</taxon>
        <taxon>NPAAA clade</taxon>
        <taxon>Hologalegina</taxon>
        <taxon>IRL clade</taxon>
        <taxon>Trifolieae</taxon>
        <taxon>Trifolium</taxon>
    </lineage>
</organism>
<dbReference type="Pfam" id="PF20431">
    <property type="entry name" value="E_motif"/>
    <property type="match status" value="1"/>
</dbReference>
<dbReference type="EMBL" id="LXQA010200653">
    <property type="protein sequence ID" value="MCI32999.1"/>
    <property type="molecule type" value="Genomic_DNA"/>
</dbReference>
<dbReference type="InterPro" id="IPR002885">
    <property type="entry name" value="PPR_rpt"/>
</dbReference>
<dbReference type="AlphaFoldDB" id="A0A392R9Q3"/>
<accession>A0A392R9Q3</accession>
<keyword evidence="3" id="KW-1185">Reference proteome</keyword>
<dbReference type="PANTHER" id="PTHR47926">
    <property type="entry name" value="PENTATRICOPEPTIDE REPEAT-CONTAINING PROTEIN"/>
    <property type="match status" value="1"/>
</dbReference>